<dbReference type="GO" id="GO:0005524">
    <property type="term" value="F:ATP binding"/>
    <property type="evidence" value="ECO:0007669"/>
    <property type="project" value="UniProtKB-KW"/>
</dbReference>
<dbReference type="Pfam" id="PF00005">
    <property type="entry name" value="ABC_tran"/>
    <property type="match status" value="1"/>
</dbReference>
<evidence type="ECO:0000256" key="8">
    <source>
        <dbReference type="ARBA" id="ARBA00023136"/>
    </source>
</evidence>
<evidence type="ECO:0000259" key="10">
    <source>
        <dbReference type="PROSITE" id="PS50893"/>
    </source>
</evidence>
<keyword evidence="5" id="KW-0547">Nucleotide-binding</keyword>
<evidence type="ECO:0000256" key="5">
    <source>
        <dbReference type="ARBA" id="ARBA00022741"/>
    </source>
</evidence>
<dbReference type="STRING" id="35570.A0A1I8PLC3"/>
<gene>
    <name evidence="11" type="primary">106093747</name>
</gene>
<keyword evidence="8 9" id="KW-0472">Membrane</keyword>
<evidence type="ECO:0000256" key="2">
    <source>
        <dbReference type="ARBA" id="ARBA00005814"/>
    </source>
</evidence>
<evidence type="ECO:0000313" key="12">
    <source>
        <dbReference type="Proteomes" id="UP000095300"/>
    </source>
</evidence>
<feature type="transmembrane region" description="Helical" evidence="9">
    <location>
        <begin position="509"/>
        <end position="528"/>
    </location>
</feature>
<dbReference type="FunFam" id="3.40.50.300:FF:001077">
    <property type="entry name" value="Uncharacterized protein, isoform A"/>
    <property type="match status" value="1"/>
</dbReference>
<dbReference type="CDD" id="cd03213">
    <property type="entry name" value="ABCG_EPDR"/>
    <property type="match status" value="1"/>
</dbReference>
<dbReference type="InterPro" id="IPR027417">
    <property type="entry name" value="P-loop_NTPase"/>
</dbReference>
<feature type="domain" description="ABC transporter" evidence="10">
    <location>
        <begin position="30"/>
        <end position="276"/>
    </location>
</feature>
<protein>
    <recommendedName>
        <fullName evidence="10">ABC transporter domain-containing protein</fullName>
    </recommendedName>
</protein>
<dbReference type="Gene3D" id="3.40.50.300">
    <property type="entry name" value="P-loop containing nucleotide triphosphate hydrolases"/>
    <property type="match status" value="1"/>
</dbReference>
<evidence type="ECO:0000256" key="9">
    <source>
        <dbReference type="SAM" id="Phobius"/>
    </source>
</evidence>
<dbReference type="Proteomes" id="UP000095300">
    <property type="component" value="Unassembled WGS sequence"/>
</dbReference>
<dbReference type="GO" id="GO:0016887">
    <property type="term" value="F:ATP hydrolysis activity"/>
    <property type="evidence" value="ECO:0007669"/>
    <property type="project" value="InterPro"/>
</dbReference>
<comment type="similarity">
    <text evidence="2">Belongs to the ABC transporter superfamily. ABCG family. Eye pigment precursor importer (TC 3.A.1.204) subfamily.</text>
</comment>
<organism evidence="11 12">
    <name type="scientific">Stomoxys calcitrans</name>
    <name type="common">Stable fly</name>
    <name type="synonym">Conops calcitrans</name>
    <dbReference type="NCBI Taxonomy" id="35570"/>
    <lineage>
        <taxon>Eukaryota</taxon>
        <taxon>Metazoa</taxon>
        <taxon>Ecdysozoa</taxon>
        <taxon>Arthropoda</taxon>
        <taxon>Hexapoda</taxon>
        <taxon>Insecta</taxon>
        <taxon>Pterygota</taxon>
        <taxon>Neoptera</taxon>
        <taxon>Endopterygota</taxon>
        <taxon>Diptera</taxon>
        <taxon>Brachycera</taxon>
        <taxon>Muscomorpha</taxon>
        <taxon>Muscoidea</taxon>
        <taxon>Muscidae</taxon>
        <taxon>Stomoxys</taxon>
    </lineage>
</organism>
<dbReference type="PANTHER" id="PTHR48041">
    <property type="entry name" value="ABC TRANSPORTER G FAMILY MEMBER 28"/>
    <property type="match status" value="1"/>
</dbReference>
<dbReference type="Pfam" id="PF01061">
    <property type="entry name" value="ABC2_membrane"/>
    <property type="match status" value="1"/>
</dbReference>
<keyword evidence="6" id="KW-0067">ATP-binding</keyword>
<evidence type="ECO:0000256" key="7">
    <source>
        <dbReference type="ARBA" id="ARBA00022989"/>
    </source>
</evidence>
<evidence type="ECO:0000256" key="6">
    <source>
        <dbReference type="ARBA" id="ARBA00022840"/>
    </source>
</evidence>
<evidence type="ECO:0000256" key="4">
    <source>
        <dbReference type="ARBA" id="ARBA00022692"/>
    </source>
</evidence>
<feature type="transmembrane region" description="Helical" evidence="9">
    <location>
        <begin position="402"/>
        <end position="424"/>
    </location>
</feature>
<feature type="transmembrane region" description="Helical" evidence="9">
    <location>
        <begin position="595"/>
        <end position="617"/>
    </location>
</feature>
<dbReference type="InterPro" id="IPR050352">
    <property type="entry name" value="ABCG_transporters"/>
</dbReference>
<dbReference type="PROSITE" id="PS00211">
    <property type="entry name" value="ABC_TRANSPORTER_1"/>
    <property type="match status" value="1"/>
</dbReference>
<keyword evidence="3" id="KW-0813">Transport</keyword>
<proteinExistence type="inferred from homology"/>
<name>A0A1I8PLC3_STOCA</name>
<dbReference type="Pfam" id="PF19055">
    <property type="entry name" value="ABC2_membrane_7"/>
    <property type="match status" value="1"/>
</dbReference>
<dbReference type="PROSITE" id="PS50893">
    <property type="entry name" value="ABC_TRANSPORTER_2"/>
    <property type="match status" value="1"/>
</dbReference>
<keyword evidence="7 9" id="KW-1133">Transmembrane helix</keyword>
<dbReference type="GO" id="GO:0005886">
    <property type="term" value="C:plasma membrane"/>
    <property type="evidence" value="ECO:0007669"/>
    <property type="project" value="TreeGrafter"/>
</dbReference>
<dbReference type="AlphaFoldDB" id="A0A1I8PLC3"/>
<accession>A0A1I8PLC3</accession>
<feature type="transmembrane region" description="Helical" evidence="9">
    <location>
        <begin position="481"/>
        <end position="502"/>
    </location>
</feature>
<keyword evidence="4 9" id="KW-0812">Transmembrane</keyword>
<dbReference type="InterPro" id="IPR003439">
    <property type="entry name" value="ABC_transporter-like_ATP-bd"/>
</dbReference>
<dbReference type="GO" id="GO:0140359">
    <property type="term" value="F:ABC-type transporter activity"/>
    <property type="evidence" value="ECO:0007669"/>
    <property type="project" value="InterPro"/>
</dbReference>
<dbReference type="VEuPathDB" id="VectorBase:SCAU009166"/>
<dbReference type="PANTHER" id="PTHR48041:SF15">
    <property type="entry name" value="FI05267P"/>
    <property type="match status" value="1"/>
</dbReference>
<comment type="subcellular location">
    <subcellularLocation>
        <location evidence="1">Membrane</location>
        <topology evidence="1">Multi-pass membrane protein</topology>
    </subcellularLocation>
</comment>
<evidence type="ECO:0000256" key="3">
    <source>
        <dbReference type="ARBA" id="ARBA00022448"/>
    </source>
</evidence>
<dbReference type="InterPro" id="IPR003593">
    <property type="entry name" value="AAA+_ATPase"/>
</dbReference>
<dbReference type="InterPro" id="IPR013525">
    <property type="entry name" value="ABC2_TM"/>
</dbReference>
<keyword evidence="12" id="KW-1185">Reference proteome</keyword>
<reference evidence="11" key="1">
    <citation type="submission" date="2020-05" db="UniProtKB">
        <authorList>
            <consortium name="EnsemblMetazoa"/>
        </authorList>
    </citation>
    <scope>IDENTIFICATION</scope>
    <source>
        <strain evidence="11">USDA</strain>
    </source>
</reference>
<evidence type="ECO:0000313" key="11">
    <source>
        <dbReference type="EnsemblMetazoa" id="SCAU009166-PA"/>
    </source>
</evidence>
<sequence>MDACAENQEILTDDDCSTFQRIPNEAGVNVQFMDLTYATSSTFKIPILFPAKDTKVIVNGVSGIFKAGELSAIIGPSGCGKTTLLNLLSGYRLQKTSGQIYVNNQPRQMKSFRKLSRYVLQEDHISPYFTVMETMTFASKLKLDSQRTDKQREAVVNEILDIFDLLQHSNTLISKLSGGQRKRICIALELIDNPSVLFLDEPTAGLDEVSASKCVRLLKHLADCGRTIICSLHCPSARLFQMFDKVYAMASGQCIYQGTVDDIVPYLECFSLCCPVSYNPTDFIIEVAMKAYGDYHNVMVEAISNGKVSKWTPNMEVATNECQFLQNTKNTHDIKRYLKSNPHKYNSWSKEYSLNLQRFLSQLWRDQANFRLRLAAHILSGLLIGSANINVSRNAKYSIYNYHFSLIVSIMFFFISMVPMLSTVPQDMQFIRRECFNQWYRLSSYFLALLTSQLPILCATSLIGTVTLYLGSAQPLELHRFLLFLGIAFATSMMASSFGLLLGSRFCVLHALFLGPYVMSGMIIMASYPGERTNLSALEYFVSYGNFVRYPLEGLLELLLGFGRPDFPCPETEFMCWSAKPKYILRLAGDVKISYFRSVLVLCGLYFVMSFMSFLVFKQRLGTTEKESNKSSNLGKLKRSLLTCTLRVFKYK</sequence>
<dbReference type="OrthoDB" id="66620at2759"/>
<dbReference type="InterPro" id="IPR043926">
    <property type="entry name" value="ABCG_dom"/>
</dbReference>
<dbReference type="SUPFAM" id="SSF52540">
    <property type="entry name" value="P-loop containing nucleoside triphosphate hydrolases"/>
    <property type="match status" value="1"/>
</dbReference>
<dbReference type="EnsemblMetazoa" id="SCAU009166-RA">
    <property type="protein sequence ID" value="SCAU009166-PA"/>
    <property type="gene ID" value="SCAU009166"/>
</dbReference>
<evidence type="ECO:0000256" key="1">
    <source>
        <dbReference type="ARBA" id="ARBA00004141"/>
    </source>
</evidence>
<dbReference type="SMART" id="SM00382">
    <property type="entry name" value="AAA"/>
    <property type="match status" value="1"/>
</dbReference>
<dbReference type="InterPro" id="IPR017871">
    <property type="entry name" value="ABC_transporter-like_CS"/>
</dbReference>
<feature type="transmembrane region" description="Helical" evidence="9">
    <location>
        <begin position="445"/>
        <end position="469"/>
    </location>
</feature>